<feature type="region of interest" description="Disordered" evidence="1">
    <location>
        <begin position="46"/>
        <end position="65"/>
    </location>
</feature>
<dbReference type="EMBL" id="AJLR01000048">
    <property type="protein sequence ID" value="EKN67412.1"/>
    <property type="molecule type" value="Genomic_DNA"/>
</dbReference>
<name>K6D4H9_SCHAZ</name>
<sequence length="156" mass="17140">MIPVRMIVSTDIFRSTIRENVKTRNKVNKAKMILIIGKVNEPITGRVNPKKRTMTAPTDAPDETPSVYGSASGFFNSPWKEAPAMANENPTSIANSTLGILIETTMLYTIGLISSAIGDEIQPLVIICKIVEKGIEREPTEIPKKMVITKNNIDKA</sequence>
<dbReference type="AlphaFoldDB" id="K6D4H9"/>
<dbReference type="Proteomes" id="UP000006315">
    <property type="component" value="Unassembled WGS sequence"/>
</dbReference>
<dbReference type="PATRIC" id="fig|1131731.3.peg.2015"/>
<evidence type="ECO:0000256" key="1">
    <source>
        <dbReference type="SAM" id="MobiDB-lite"/>
    </source>
</evidence>
<comment type="caution">
    <text evidence="2">The sequence shown here is derived from an EMBL/GenBank/DDBJ whole genome shotgun (WGS) entry which is preliminary data.</text>
</comment>
<evidence type="ECO:0000313" key="3">
    <source>
        <dbReference type="Proteomes" id="UP000006315"/>
    </source>
</evidence>
<keyword evidence="3" id="KW-1185">Reference proteome</keyword>
<gene>
    <name evidence="2" type="ORF">BAZO_09626</name>
</gene>
<protein>
    <submittedName>
        <fullName evidence="2">Uncharacterized protein</fullName>
    </submittedName>
</protein>
<accession>K6D4H9</accession>
<reference evidence="2 3" key="1">
    <citation type="journal article" date="2012" name="Front. Microbiol.">
        <title>Redundancy and modularity in membrane-associated dissimilatory nitrate reduction in Bacillus.</title>
        <authorList>
            <person name="Heylen K."/>
            <person name="Keltjens J."/>
        </authorList>
    </citation>
    <scope>NUCLEOTIDE SEQUENCE [LARGE SCALE GENOMIC DNA]</scope>
    <source>
        <strain evidence="2 3">LMG 9581</strain>
    </source>
</reference>
<proteinExistence type="predicted"/>
<dbReference type="STRING" id="1131731.BAZO_09626"/>
<organism evidence="2 3">
    <name type="scientific">Schinkia azotoformans LMG 9581</name>
    <dbReference type="NCBI Taxonomy" id="1131731"/>
    <lineage>
        <taxon>Bacteria</taxon>
        <taxon>Bacillati</taxon>
        <taxon>Bacillota</taxon>
        <taxon>Bacilli</taxon>
        <taxon>Bacillales</taxon>
        <taxon>Bacillaceae</taxon>
        <taxon>Calidifontibacillus/Schinkia group</taxon>
        <taxon>Schinkia</taxon>
    </lineage>
</organism>
<evidence type="ECO:0000313" key="2">
    <source>
        <dbReference type="EMBL" id="EKN67412.1"/>
    </source>
</evidence>